<evidence type="ECO:0000313" key="2">
    <source>
        <dbReference type="Proteomes" id="UP000057158"/>
    </source>
</evidence>
<evidence type="ECO:0008006" key="3">
    <source>
        <dbReference type="Google" id="ProtNLM"/>
    </source>
</evidence>
<evidence type="ECO:0000313" key="1">
    <source>
        <dbReference type="EMBL" id="ALC15839.1"/>
    </source>
</evidence>
<dbReference type="RefSeq" id="WP_157671771.1">
    <property type="nucleotide sequence ID" value="NZ_CP010802.1"/>
</dbReference>
<organism evidence="1 2">
    <name type="scientific">Desulfuromonas soudanensis</name>
    <dbReference type="NCBI Taxonomy" id="1603606"/>
    <lineage>
        <taxon>Bacteria</taxon>
        <taxon>Pseudomonadati</taxon>
        <taxon>Thermodesulfobacteriota</taxon>
        <taxon>Desulfuromonadia</taxon>
        <taxon>Desulfuromonadales</taxon>
        <taxon>Desulfuromonadaceae</taxon>
        <taxon>Desulfuromonas</taxon>
    </lineage>
</organism>
<reference evidence="1 2" key="1">
    <citation type="submission" date="2015-07" db="EMBL/GenBank/DDBJ databases">
        <title>Isolation and Genomic Characterization of a Novel Halophilic Metal-Reducing Deltaproteobacterium from the Deep Subsurface.</title>
        <authorList>
            <person name="Badalamenti J.P."/>
            <person name="Summers Z.M."/>
            <person name="Gralnick J.A."/>
            <person name="Bond D.R."/>
        </authorList>
    </citation>
    <scope>NUCLEOTIDE SEQUENCE [LARGE SCALE GENOMIC DNA]</scope>
    <source>
        <strain evidence="1 2">WTL</strain>
    </source>
</reference>
<sequence>MTTEPTRVMLLDGGSDALLGITFHLHLSGFAADIFKDAHDALNWVRNCPVGNYLCLIVNTLDERFAAESLEKTLLRPTFPLPVLFITGNTGAKRPPRNDDSSAEIRCCTPETLMQHLRLMKTETAVTAEAYCPQEYRDV</sequence>
<keyword evidence="2" id="KW-1185">Reference proteome</keyword>
<name>A0A0M3QF97_9BACT</name>
<protein>
    <recommendedName>
        <fullName evidence="3">Response regulatory domain-containing protein</fullName>
    </recommendedName>
</protein>
<proteinExistence type="predicted"/>
<accession>A0A0M3QF97</accession>
<gene>
    <name evidence="1" type="ORF">DSOUD_1054</name>
</gene>
<dbReference type="EMBL" id="CP010802">
    <property type="protein sequence ID" value="ALC15839.1"/>
    <property type="molecule type" value="Genomic_DNA"/>
</dbReference>
<dbReference type="PATRIC" id="fig|1603606.3.peg.1158"/>
<dbReference type="Proteomes" id="UP000057158">
    <property type="component" value="Chromosome"/>
</dbReference>
<dbReference type="AlphaFoldDB" id="A0A0M3QF97"/>
<dbReference type="KEGG" id="des:DSOUD_1054"/>
<dbReference type="STRING" id="1603606.DSOUD_1054"/>